<dbReference type="Gene3D" id="2.30.29.30">
    <property type="entry name" value="Pleckstrin-homology domain (PH domain)/Phosphotyrosine-binding domain (PTB)"/>
    <property type="match status" value="1"/>
</dbReference>
<dbReference type="HOGENOM" id="CLU_003623_1_1_1"/>
<dbReference type="SUPFAM" id="SSF50729">
    <property type="entry name" value="PH domain-like"/>
    <property type="match status" value="1"/>
</dbReference>
<dbReference type="SMART" id="SM00295">
    <property type="entry name" value="B41"/>
    <property type="match status" value="1"/>
</dbReference>
<reference evidence="3" key="3">
    <citation type="submission" date="2015-06" db="UniProtKB">
        <authorList>
            <consortium name="EnsemblMetazoa"/>
        </authorList>
    </citation>
    <scope>IDENTIFICATION</scope>
</reference>
<dbReference type="RefSeq" id="XP_009022506.1">
    <property type="nucleotide sequence ID" value="XM_009024258.1"/>
</dbReference>
<dbReference type="InterPro" id="IPR014352">
    <property type="entry name" value="FERM/acyl-CoA-bd_prot_sf"/>
</dbReference>
<dbReference type="SMART" id="SM01196">
    <property type="entry name" value="FERM_C"/>
    <property type="match status" value="1"/>
</dbReference>
<reference evidence="4" key="1">
    <citation type="submission" date="2012-12" db="EMBL/GenBank/DDBJ databases">
        <authorList>
            <person name="Hellsten U."/>
            <person name="Grimwood J."/>
            <person name="Chapman J.A."/>
            <person name="Shapiro H."/>
            <person name="Aerts A."/>
            <person name="Otillar R.P."/>
            <person name="Terry A.Y."/>
            <person name="Boore J.L."/>
            <person name="Simakov O."/>
            <person name="Marletaz F."/>
            <person name="Cho S.-J."/>
            <person name="Edsinger-Gonzales E."/>
            <person name="Havlak P."/>
            <person name="Kuo D.-H."/>
            <person name="Larsson T."/>
            <person name="Lv J."/>
            <person name="Arendt D."/>
            <person name="Savage R."/>
            <person name="Osoegawa K."/>
            <person name="de Jong P."/>
            <person name="Lindberg D.R."/>
            <person name="Seaver E.C."/>
            <person name="Weisblat D.A."/>
            <person name="Putnam N.H."/>
            <person name="Grigoriev I.V."/>
            <person name="Rokhsar D.S."/>
        </authorList>
    </citation>
    <scope>NUCLEOTIDE SEQUENCE</scope>
</reference>
<dbReference type="InterPro" id="IPR019749">
    <property type="entry name" value="Band_41_domain"/>
</dbReference>
<dbReference type="InterPro" id="IPR035963">
    <property type="entry name" value="FERM_2"/>
</dbReference>
<dbReference type="AlphaFoldDB" id="T1FYU4"/>
<dbReference type="InterPro" id="IPR018980">
    <property type="entry name" value="FERM_PH-like_C"/>
</dbReference>
<evidence type="ECO:0000259" key="1">
    <source>
        <dbReference type="PROSITE" id="PS50057"/>
    </source>
</evidence>
<dbReference type="Pfam" id="PF09379">
    <property type="entry name" value="FERM_N"/>
    <property type="match status" value="1"/>
</dbReference>
<dbReference type="Gene3D" id="1.20.80.10">
    <property type="match status" value="1"/>
</dbReference>
<dbReference type="FunFam" id="2.30.29.30:FF:000752">
    <property type="entry name" value="FERM domain containing protein"/>
    <property type="match status" value="1"/>
</dbReference>
<dbReference type="EMBL" id="KB097143">
    <property type="protein sequence ID" value="ESN98921.1"/>
    <property type="molecule type" value="Genomic_DNA"/>
</dbReference>
<evidence type="ECO:0000313" key="2">
    <source>
        <dbReference type="EMBL" id="ESN98921.1"/>
    </source>
</evidence>
<dbReference type="CTD" id="20213992"/>
<gene>
    <name evidence="3" type="primary">20213992</name>
    <name evidence="2" type="ORF">HELRODRAFT_66975</name>
</gene>
<dbReference type="GO" id="GO:0005886">
    <property type="term" value="C:plasma membrane"/>
    <property type="evidence" value="ECO:0000318"/>
    <property type="project" value="GO_Central"/>
</dbReference>
<dbReference type="PROSITE" id="PS00660">
    <property type="entry name" value="FERM_1"/>
    <property type="match status" value="1"/>
</dbReference>
<proteinExistence type="predicted"/>
<dbReference type="Pfam" id="PF00373">
    <property type="entry name" value="FERM_M"/>
    <property type="match status" value="1"/>
</dbReference>
<dbReference type="OrthoDB" id="6589456at2759"/>
<dbReference type="EnsemblMetazoa" id="HelroT66975">
    <property type="protein sequence ID" value="HelroP66975"/>
    <property type="gene ID" value="HelroG66975"/>
</dbReference>
<dbReference type="Gene3D" id="3.10.20.90">
    <property type="entry name" value="Phosphatidylinositol 3-kinase Catalytic Subunit, Chain A, domain 1"/>
    <property type="match status" value="1"/>
</dbReference>
<dbReference type="InParanoid" id="T1FYU4"/>
<dbReference type="InterPro" id="IPR019747">
    <property type="entry name" value="FERM_CS"/>
</dbReference>
<dbReference type="InterPro" id="IPR019748">
    <property type="entry name" value="FERM_central"/>
</dbReference>
<dbReference type="GO" id="GO:0005856">
    <property type="term" value="C:cytoskeleton"/>
    <property type="evidence" value="ECO:0000318"/>
    <property type="project" value="GO_Central"/>
</dbReference>
<dbReference type="InterPro" id="IPR018979">
    <property type="entry name" value="FERM_N"/>
</dbReference>
<dbReference type="FunFam" id="3.10.20.90:FF:000002">
    <property type="entry name" value="Erythrocyte protein band 4.1-like 3"/>
    <property type="match status" value="1"/>
</dbReference>
<protein>
    <recommendedName>
        <fullName evidence="1">FERM domain-containing protein</fullName>
    </recommendedName>
</protein>
<dbReference type="InterPro" id="IPR029071">
    <property type="entry name" value="Ubiquitin-like_domsf"/>
</dbReference>
<keyword evidence="4" id="KW-1185">Reference proteome</keyword>
<dbReference type="PRINTS" id="PR00935">
    <property type="entry name" value="BAND41"/>
</dbReference>
<organism evidence="3 4">
    <name type="scientific">Helobdella robusta</name>
    <name type="common">Californian leech</name>
    <dbReference type="NCBI Taxonomy" id="6412"/>
    <lineage>
        <taxon>Eukaryota</taxon>
        <taxon>Metazoa</taxon>
        <taxon>Spiralia</taxon>
        <taxon>Lophotrochozoa</taxon>
        <taxon>Annelida</taxon>
        <taxon>Clitellata</taxon>
        <taxon>Hirudinea</taxon>
        <taxon>Rhynchobdellida</taxon>
        <taxon>Glossiphoniidae</taxon>
        <taxon>Helobdella</taxon>
    </lineage>
</organism>
<reference evidence="2 4" key="2">
    <citation type="journal article" date="2013" name="Nature">
        <title>Insights into bilaterian evolution from three spiralian genomes.</title>
        <authorList>
            <person name="Simakov O."/>
            <person name="Marletaz F."/>
            <person name="Cho S.J."/>
            <person name="Edsinger-Gonzales E."/>
            <person name="Havlak P."/>
            <person name="Hellsten U."/>
            <person name="Kuo D.H."/>
            <person name="Larsson T."/>
            <person name="Lv J."/>
            <person name="Arendt D."/>
            <person name="Savage R."/>
            <person name="Osoegawa K."/>
            <person name="de Jong P."/>
            <person name="Grimwood J."/>
            <person name="Chapman J.A."/>
            <person name="Shapiro H."/>
            <person name="Aerts A."/>
            <person name="Otillar R.P."/>
            <person name="Terry A.Y."/>
            <person name="Boore J.L."/>
            <person name="Grigoriev I.V."/>
            <person name="Lindberg D.R."/>
            <person name="Seaver E.C."/>
            <person name="Weisblat D.A."/>
            <person name="Putnam N.H."/>
            <person name="Rokhsar D.S."/>
        </authorList>
    </citation>
    <scope>NUCLEOTIDE SEQUENCE</scope>
</reference>
<evidence type="ECO:0000313" key="4">
    <source>
        <dbReference type="Proteomes" id="UP000015101"/>
    </source>
</evidence>
<dbReference type="FunFam" id="1.20.80.10:FF:000014">
    <property type="entry name" value="Tyrosine-protein phosphatase non-receptor type"/>
    <property type="match status" value="1"/>
</dbReference>
<dbReference type="CDD" id="cd14473">
    <property type="entry name" value="FERM_B-lobe"/>
    <property type="match status" value="1"/>
</dbReference>
<sequence>MSGEHDQSKTKYHVTDEVKNSVLCKVLMLDGTDFKVHIHKNAIGQVLFLKSCEHLSLLEKEYFSITFKEANGTKVWLQHDKPIAKQLNKLKWEFSFEVKFYPQDPCNLKEELTRYQMYLQVRVDILAGRLLCSHHANAILGGYACQSQLGDWDPNEHDQGFEYVKNLKFCPGQTDDLIEAIAEQHKDNHGMEAAEAEYRYLENVRTMSLYGVHMINARDEDHRQVSLGICADGLLVFMERIRLHRYVWAKIMKIAYKRNKFTIHVRPDSPKEPIPLVVYHLLNYKTAKRTWRLAVEHHMFFRYLFIDVFV</sequence>
<dbReference type="PANTHER" id="PTHR23280:SF21">
    <property type="entry name" value="PROTEIN 4.1 HOMOLOG"/>
    <property type="match status" value="1"/>
</dbReference>
<feature type="domain" description="FERM" evidence="1">
    <location>
        <begin position="22"/>
        <end position="305"/>
    </location>
</feature>
<dbReference type="Proteomes" id="UP000015101">
    <property type="component" value="Unassembled WGS sequence"/>
</dbReference>
<dbReference type="InterPro" id="IPR011993">
    <property type="entry name" value="PH-like_dom_sf"/>
</dbReference>
<dbReference type="PROSITE" id="PS50057">
    <property type="entry name" value="FERM_3"/>
    <property type="match status" value="1"/>
</dbReference>
<dbReference type="OMA" id="ANTECML"/>
<dbReference type="STRING" id="6412.T1FYU4"/>
<dbReference type="PANTHER" id="PTHR23280">
    <property type="entry name" value="4.1 G PROTEIN"/>
    <property type="match status" value="1"/>
</dbReference>
<dbReference type="PROSITE" id="PS00661">
    <property type="entry name" value="FERM_2"/>
    <property type="match status" value="1"/>
</dbReference>
<dbReference type="SUPFAM" id="SSF54236">
    <property type="entry name" value="Ubiquitin-like"/>
    <property type="match status" value="1"/>
</dbReference>
<dbReference type="InterPro" id="IPR000299">
    <property type="entry name" value="FERM_domain"/>
</dbReference>
<dbReference type="GO" id="GO:0031032">
    <property type="term" value="P:actomyosin structure organization"/>
    <property type="evidence" value="ECO:0000318"/>
    <property type="project" value="GO_Central"/>
</dbReference>
<dbReference type="SUPFAM" id="SSF47031">
    <property type="entry name" value="Second domain of FERM"/>
    <property type="match status" value="1"/>
</dbReference>
<dbReference type="eggNOG" id="KOG3527">
    <property type="taxonomic scope" value="Eukaryota"/>
</dbReference>
<name>T1FYU4_HELRO</name>
<dbReference type="KEGG" id="hro:HELRODRAFT_66975"/>
<dbReference type="GeneID" id="20213992"/>
<evidence type="ECO:0000313" key="3">
    <source>
        <dbReference type="EnsemblMetazoa" id="HelroP66975"/>
    </source>
</evidence>
<dbReference type="EMBL" id="AMQM01001076">
    <property type="status" value="NOT_ANNOTATED_CDS"/>
    <property type="molecule type" value="Genomic_DNA"/>
</dbReference>
<dbReference type="Pfam" id="PF09380">
    <property type="entry name" value="FERM_C"/>
    <property type="match status" value="1"/>
</dbReference>
<accession>T1FYU4</accession>